<protein>
    <recommendedName>
        <fullName evidence="3">NIPSNAP protein</fullName>
    </recommendedName>
</protein>
<sequence>MMLARWSIDAKFGHKPNVVNSLSHWFKDIGSQIGWHKGKYRIITGSVGALESQIISEITIENLAELNNSWNKLGDIEAHASWSKELEPHIVSGTQKWEIFRIVE</sequence>
<dbReference type="RefSeq" id="WP_091983895.1">
    <property type="nucleotide sequence ID" value="NZ_FOLO01000016.1"/>
</dbReference>
<dbReference type="EMBL" id="FOLO01000016">
    <property type="protein sequence ID" value="SFC71716.1"/>
    <property type="molecule type" value="Genomic_DNA"/>
</dbReference>
<dbReference type="OrthoDB" id="7860011at2"/>
<evidence type="ECO:0000313" key="2">
    <source>
        <dbReference type="Proteomes" id="UP000198862"/>
    </source>
</evidence>
<dbReference type="Proteomes" id="UP000198862">
    <property type="component" value="Unassembled WGS sequence"/>
</dbReference>
<reference evidence="1 2" key="1">
    <citation type="submission" date="2016-10" db="EMBL/GenBank/DDBJ databases">
        <authorList>
            <person name="de Groot N.N."/>
        </authorList>
    </citation>
    <scope>NUCLEOTIDE SEQUENCE [LARGE SCALE GENOMIC DNA]</scope>
    <source>
        <strain evidence="1 2">DSM 6059</strain>
    </source>
</reference>
<evidence type="ECO:0000313" key="1">
    <source>
        <dbReference type="EMBL" id="SFC71716.1"/>
    </source>
</evidence>
<organism evidence="1 2">
    <name type="scientific">Pseudoalteromonas denitrificans DSM 6059</name>
    <dbReference type="NCBI Taxonomy" id="1123010"/>
    <lineage>
        <taxon>Bacteria</taxon>
        <taxon>Pseudomonadati</taxon>
        <taxon>Pseudomonadota</taxon>
        <taxon>Gammaproteobacteria</taxon>
        <taxon>Alteromonadales</taxon>
        <taxon>Pseudoalteromonadaceae</taxon>
        <taxon>Pseudoalteromonas</taxon>
    </lineage>
</organism>
<proteinExistence type="predicted"/>
<keyword evidence="2" id="KW-1185">Reference proteome</keyword>
<gene>
    <name evidence="1" type="ORF">SAMN02745724_02351</name>
</gene>
<evidence type="ECO:0008006" key="3">
    <source>
        <dbReference type="Google" id="ProtNLM"/>
    </source>
</evidence>
<dbReference type="AlphaFoldDB" id="A0A1I1LFH4"/>
<accession>A0A1I1LFH4</accession>
<name>A0A1I1LFH4_9GAMM</name>